<feature type="domain" description="Amidohydrolase-related" evidence="9">
    <location>
        <begin position="83"/>
        <end position="266"/>
    </location>
</feature>
<dbReference type="GO" id="GO:0047596">
    <property type="term" value="F:6-methylsalicylate decarboxylase activity"/>
    <property type="evidence" value="ECO:0007669"/>
    <property type="project" value="UniProtKB-EC"/>
</dbReference>
<protein>
    <recommendedName>
        <fullName evidence="7">6-methylsalicylate decarboxylase</fullName>
        <ecNumber evidence="7">4.1.1.52</ecNumber>
    </recommendedName>
</protein>
<evidence type="ECO:0000259" key="9">
    <source>
        <dbReference type="Pfam" id="PF04909"/>
    </source>
</evidence>
<keyword evidence="4" id="KW-0862">Zinc</keyword>
<comment type="similarity">
    <text evidence="1">Belongs to the metallo-dependent hydrolases superfamily. ACMSD family.</text>
</comment>
<keyword evidence="2" id="KW-0479">Metal-binding</keyword>
<evidence type="ECO:0000256" key="6">
    <source>
        <dbReference type="ARBA" id="ARBA00036832"/>
    </source>
</evidence>
<evidence type="ECO:0000256" key="2">
    <source>
        <dbReference type="ARBA" id="ARBA00022723"/>
    </source>
</evidence>
<dbReference type="EMBL" id="MCGT01000035">
    <property type="protein sequence ID" value="ORX46994.1"/>
    <property type="molecule type" value="Genomic_DNA"/>
</dbReference>
<dbReference type="GO" id="GO:0016787">
    <property type="term" value="F:hydrolase activity"/>
    <property type="evidence" value="ECO:0007669"/>
    <property type="project" value="InterPro"/>
</dbReference>
<dbReference type="InterPro" id="IPR006680">
    <property type="entry name" value="Amidohydro-rel"/>
</dbReference>
<dbReference type="InterPro" id="IPR032466">
    <property type="entry name" value="Metal_Hydrolase"/>
</dbReference>
<evidence type="ECO:0000256" key="8">
    <source>
        <dbReference type="RuleBase" id="RU366045"/>
    </source>
</evidence>
<dbReference type="GO" id="GO:0046872">
    <property type="term" value="F:metal ion binding"/>
    <property type="evidence" value="ECO:0007669"/>
    <property type="project" value="UniProtKB-KW"/>
</dbReference>
<dbReference type="InterPro" id="IPR032465">
    <property type="entry name" value="ACMSD"/>
</dbReference>
<evidence type="ECO:0000256" key="3">
    <source>
        <dbReference type="ARBA" id="ARBA00022793"/>
    </source>
</evidence>
<evidence type="ECO:0000256" key="4">
    <source>
        <dbReference type="ARBA" id="ARBA00022833"/>
    </source>
</evidence>
<gene>
    <name evidence="10" type="ORF">DM01DRAFT_320406</name>
</gene>
<evidence type="ECO:0000256" key="5">
    <source>
        <dbReference type="ARBA" id="ARBA00023239"/>
    </source>
</evidence>
<evidence type="ECO:0000313" key="10">
    <source>
        <dbReference type="EMBL" id="ORX46994.1"/>
    </source>
</evidence>
<evidence type="ECO:0000256" key="1">
    <source>
        <dbReference type="ARBA" id="ARBA00005871"/>
    </source>
</evidence>
<keyword evidence="11" id="KW-1185">Reference proteome</keyword>
<proteinExistence type="inferred from homology"/>
<dbReference type="PANTHER" id="PTHR21240:SF29">
    <property type="entry name" value="AMIDOHYDROLASE-RELATED DOMAIN-CONTAINING PROTEIN"/>
    <property type="match status" value="1"/>
</dbReference>
<dbReference type="AlphaFoldDB" id="A0A1X2G8G3"/>
<dbReference type="PANTHER" id="PTHR21240">
    <property type="entry name" value="2-AMINO-3-CARBOXYLMUCONATE-6-SEMIALDEHYDE DECARBOXYLASE"/>
    <property type="match status" value="1"/>
</dbReference>
<comment type="catalytic activity">
    <reaction evidence="6">
        <text>6-methylsalicylate + H(+) = 3-methylphenol + CO2</text>
        <dbReference type="Rhea" id="RHEA:23112"/>
        <dbReference type="ChEBI" id="CHEBI:15378"/>
        <dbReference type="ChEBI" id="CHEBI:16526"/>
        <dbReference type="ChEBI" id="CHEBI:17231"/>
        <dbReference type="ChEBI" id="CHEBI:36658"/>
        <dbReference type="EC" id="4.1.1.52"/>
    </reaction>
    <physiologicalReaction direction="left-to-right" evidence="6">
        <dbReference type="Rhea" id="RHEA:23113"/>
    </physiologicalReaction>
</comment>
<dbReference type="GO" id="GO:0019748">
    <property type="term" value="P:secondary metabolic process"/>
    <property type="evidence" value="ECO:0007669"/>
    <property type="project" value="TreeGrafter"/>
</dbReference>
<dbReference type="OrthoDB" id="191270at2759"/>
<dbReference type="SUPFAM" id="SSF51556">
    <property type="entry name" value="Metallo-dependent hydrolases"/>
    <property type="match status" value="1"/>
</dbReference>
<accession>A0A1X2G8G3</accession>
<dbReference type="Proteomes" id="UP000242146">
    <property type="component" value="Unassembled WGS sequence"/>
</dbReference>
<name>A0A1X2G8G3_9FUNG</name>
<reference evidence="10 11" key="1">
    <citation type="submission" date="2016-07" db="EMBL/GenBank/DDBJ databases">
        <title>Pervasive Adenine N6-methylation of Active Genes in Fungi.</title>
        <authorList>
            <consortium name="DOE Joint Genome Institute"/>
            <person name="Mondo S.J."/>
            <person name="Dannebaum R.O."/>
            <person name="Kuo R.C."/>
            <person name="Labutti K."/>
            <person name="Haridas S."/>
            <person name="Kuo A."/>
            <person name="Salamov A."/>
            <person name="Ahrendt S.R."/>
            <person name="Lipzen A."/>
            <person name="Sullivan W."/>
            <person name="Andreopoulos W.B."/>
            <person name="Clum A."/>
            <person name="Lindquist E."/>
            <person name="Daum C."/>
            <person name="Ramamoorthy G.K."/>
            <person name="Gryganskyi A."/>
            <person name="Culley D."/>
            <person name="Magnuson J.K."/>
            <person name="James T.Y."/>
            <person name="O'Malley M.A."/>
            <person name="Stajich J.E."/>
            <person name="Spatafora J.W."/>
            <person name="Visel A."/>
            <person name="Grigoriev I.V."/>
        </authorList>
    </citation>
    <scope>NUCLEOTIDE SEQUENCE [LARGE SCALE GENOMIC DNA]</scope>
    <source>
        <strain evidence="10 11">NRRL 3301</strain>
    </source>
</reference>
<keyword evidence="3 8" id="KW-0210">Decarboxylase</keyword>
<dbReference type="EC" id="4.1.1.52" evidence="7"/>
<dbReference type="Gene3D" id="3.20.20.140">
    <property type="entry name" value="Metal-dependent hydrolases"/>
    <property type="match status" value="2"/>
</dbReference>
<comment type="caution">
    <text evidence="10">The sequence shown here is derived from an EMBL/GenBank/DDBJ whole genome shotgun (WGS) entry which is preliminary data.</text>
</comment>
<sequence>MSNRLIDTHIHVITRSIELAIKEAGGDPSGYPMPTWSSATCLDILKTLGVVRAVLSVTSPGPSIARNDKQGRQLARQINEEVAAIQKKALGVVVMTSYRDKLLGDAAFKPIWEKLNYYKAIVFIHPASVDIKPKFIAGCLPQPLIDYPHNTMRTATDLLTTGRFDACPDIDIILSHGGGTLPFLGPRLLSLISIVEDLNVTSEQVERNMNRFYMDTALATAPPQLEALLAFGNADRLIFGSDFPYAPVQACVDFAHNLRQFIATNPKGSLVSETKLRQNAVQLFQKHGHQL</sequence>
<organism evidence="10 11">
    <name type="scientific">Hesseltinella vesiculosa</name>
    <dbReference type="NCBI Taxonomy" id="101127"/>
    <lineage>
        <taxon>Eukaryota</taxon>
        <taxon>Fungi</taxon>
        <taxon>Fungi incertae sedis</taxon>
        <taxon>Mucoromycota</taxon>
        <taxon>Mucoromycotina</taxon>
        <taxon>Mucoromycetes</taxon>
        <taxon>Mucorales</taxon>
        <taxon>Cunninghamellaceae</taxon>
        <taxon>Hesseltinella</taxon>
    </lineage>
</organism>
<evidence type="ECO:0000256" key="7">
    <source>
        <dbReference type="ARBA" id="ARBA00038889"/>
    </source>
</evidence>
<evidence type="ECO:0000313" key="11">
    <source>
        <dbReference type="Proteomes" id="UP000242146"/>
    </source>
</evidence>
<dbReference type="STRING" id="101127.A0A1X2G8G3"/>
<dbReference type="Pfam" id="PF04909">
    <property type="entry name" value="Amidohydro_2"/>
    <property type="match status" value="1"/>
</dbReference>
<keyword evidence="5 8" id="KW-0456">Lyase</keyword>
<dbReference type="GO" id="GO:0005829">
    <property type="term" value="C:cytosol"/>
    <property type="evidence" value="ECO:0007669"/>
    <property type="project" value="TreeGrafter"/>
</dbReference>